<proteinExistence type="predicted"/>
<reference evidence="1" key="1">
    <citation type="submission" date="2015-03" db="EMBL/GenBank/DDBJ databases">
        <title>Wuchereria bancrofti Genome Sequencing Papua New Guinea Strain.</title>
        <authorList>
            <person name="Small S.T."/>
            <person name="Serre D."/>
            <person name="Zimmerman P.A."/>
        </authorList>
    </citation>
    <scope>NUCLEOTIDE SEQUENCE [LARGE SCALE GENOMIC DNA]</scope>
    <source>
        <strain evidence="1">pt0022</strain>
    </source>
</reference>
<reference evidence="2" key="3">
    <citation type="submission" date="2024-02" db="UniProtKB">
        <authorList>
            <consortium name="WormBaseParasite"/>
        </authorList>
    </citation>
    <scope>IDENTIFICATION</scope>
    <source>
        <strain evidence="2">pt0022</strain>
    </source>
</reference>
<protein>
    <submittedName>
        <fullName evidence="2">Uncharacterized protein</fullName>
    </submittedName>
</protein>
<evidence type="ECO:0000313" key="2">
    <source>
        <dbReference type="WBParaSite" id="mrna-Wban_00251"/>
    </source>
</evidence>
<organism evidence="1 2">
    <name type="scientific">Wuchereria bancrofti</name>
    <dbReference type="NCBI Taxonomy" id="6293"/>
    <lineage>
        <taxon>Eukaryota</taxon>
        <taxon>Metazoa</taxon>
        <taxon>Ecdysozoa</taxon>
        <taxon>Nematoda</taxon>
        <taxon>Chromadorea</taxon>
        <taxon>Rhabditida</taxon>
        <taxon>Spirurina</taxon>
        <taxon>Spiruromorpha</taxon>
        <taxon>Filarioidea</taxon>
        <taxon>Onchocercidae</taxon>
        <taxon>Wuchereria</taxon>
    </lineage>
</organism>
<reference evidence="1" key="2">
    <citation type="journal article" date="2016" name="Mol. Ecol.">
        <title>Population genomics of the filarial nematode parasite Wuchereria bancrofti from mosquitoes.</title>
        <authorList>
            <person name="Small S.T."/>
            <person name="Reimer L.J."/>
            <person name="Tisch D.J."/>
            <person name="King C.L."/>
            <person name="Christensen B.M."/>
            <person name="Siba P.M."/>
            <person name="Kazura J.W."/>
            <person name="Serre D."/>
            <person name="Zimmerman P.A."/>
        </authorList>
    </citation>
    <scope>NUCLEOTIDE SEQUENCE</scope>
    <source>
        <strain evidence="1">pt0022</strain>
    </source>
</reference>
<name>A0AAF5RT05_WUCBA</name>
<dbReference type="WBParaSite" id="mrna-Wban_00251">
    <property type="protein sequence ID" value="mrna-Wban_00251"/>
    <property type="gene ID" value="Wban_00251"/>
</dbReference>
<evidence type="ECO:0000313" key="1">
    <source>
        <dbReference type="Proteomes" id="UP000093561"/>
    </source>
</evidence>
<dbReference type="AlphaFoldDB" id="A0AAF5RT05"/>
<accession>A0AAF5RT05</accession>
<sequence length="100" mass="11611">MLLLFGAGTHLKYVGDVCSNYHLLQWFPTHAWTVLVLSVGPRTLVIAVVHDGEIRERHVLIVHVRNIHGFSRDEMRMFEYTKWGEMPHIDTLFSVSECYS</sequence>
<dbReference type="Proteomes" id="UP000093561">
    <property type="component" value="Unassembled WGS sequence"/>
</dbReference>